<evidence type="ECO:0000313" key="16">
    <source>
        <dbReference type="Proteomes" id="UP000093514"/>
    </source>
</evidence>
<dbReference type="PROSITE" id="PS00456">
    <property type="entry name" value="NA_SOLUT_SYMP_1"/>
    <property type="match status" value="1"/>
</dbReference>
<comment type="similarity">
    <text evidence="2 13">Belongs to the sodium:solute symporter (SSF) (TC 2.A.21) family.</text>
</comment>
<comment type="caution">
    <text evidence="15">The sequence shown here is derived from an EMBL/GenBank/DDBJ whole genome shotgun (WGS) entry which is preliminary data.</text>
</comment>
<feature type="transmembrane region" description="Helical" evidence="14">
    <location>
        <begin position="230"/>
        <end position="248"/>
    </location>
</feature>
<dbReference type="EMBL" id="LWDV01000006">
    <property type="protein sequence ID" value="OCL27982.1"/>
    <property type="molecule type" value="Genomic_DNA"/>
</dbReference>
<feature type="transmembrane region" description="Helical" evidence="14">
    <location>
        <begin position="418"/>
        <end position="435"/>
    </location>
</feature>
<evidence type="ECO:0000256" key="11">
    <source>
        <dbReference type="ARBA" id="ARBA00023201"/>
    </source>
</evidence>
<dbReference type="GO" id="GO:0015824">
    <property type="term" value="P:proline transport"/>
    <property type="evidence" value="ECO:0007669"/>
    <property type="project" value="UniProtKB-UniRule"/>
</dbReference>
<evidence type="ECO:0000256" key="9">
    <source>
        <dbReference type="ARBA" id="ARBA00023065"/>
    </source>
</evidence>
<feature type="transmembrane region" description="Helical" evidence="14">
    <location>
        <begin position="388"/>
        <end position="411"/>
    </location>
</feature>
<dbReference type="InterPro" id="IPR011851">
    <property type="entry name" value="Na/Pro_symporter"/>
</dbReference>
<evidence type="ECO:0000256" key="2">
    <source>
        <dbReference type="ARBA" id="ARBA00006434"/>
    </source>
</evidence>
<evidence type="ECO:0000256" key="1">
    <source>
        <dbReference type="ARBA" id="ARBA00004651"/>
    </source>
</evidence>
<evidence type="ECO:0000256" key="5">
    <source>
        <dbReference type="ARBA" id="ARBA00022692"/>
    </source>
</evidence>
<protein>
    <recommendedName>
        <fullName evidence="14">Sodium/proline symporter</fullName>
    </recommendedName>
    <alternativeName>
        <fullName evidence="14">Proline permease</fullName>
    </alternativeName>
</protein>
<feature type="transmembrane region" description="Helical" evidence="14">
    <location>
        <begin position="447"/>
        <end position="466"/>
    </location>
</feature>
<evidence type="ECO:0000256" key="3">
    <source>
        <dbReference type="ARBA" id="ARBA00022448"/>
    </source>
</evidence>
<proteinExistence type="inferred from homology"/>
<evidence type="ECO:0000256" key="12">
    <source>
        <dbReference type="ARBA" id="ARBA00033708"/>
    </source>
</evidence>
<keyword evidence="3 14" id="KW-0813">Transport</keyword>
<dbReference type="InterPro" id="IPR001734">
    <property type="entry name" value="Na/solute_symporter"/>
</dbReference>
<keyword evidence="14" id="KW-0029">Amino-acid transport</keyword>
<feature type="transmembrane region" description="Helical" evidence="14">
    <location>
        <begin position="158"/>
        <end position="183"/>
    </location>
</feature>
<feature type="transmembrane region" description="Helical" evidence="14">
    <location>
        <begin position="75"/>
        <end position="92"/>
    </location>
</feature>
<evidence type="ECO:0000256" key="6">
    <source>
        <dbReference type="ARBA" id="ARBA00022847"/>
    </source>
</evidence>
<dbReference type="GO" id="GO:0031402">
    <property type="term" value="F:sodium ion binding"/>
    <property type="evidence" value="ECO:0007669"/>
    <property type="project" value="UniProtKB-UniRule"/>
</dbReference>
<dbReference type="InterPro" id="IPR050277">
    <property type="entry name" value="Sodium:Solute_Symporter"/>
</dbReference>
<keyword evidence="6 14" id="KW-0769">Symport</keyword>
<accession>A0A1C0ACA4</accession>
<reference evidence="16" key="1">
    <citation type="submission" date="2016-07" db="EMBL/GenBank/DDBJ databases">
        <authorList>
            <person name="Florea S."/>
            <person name="Webb J.S."/>
            <person name="Jaromczyk J."/>
            <person name="Schardl C.L."/>
        </authorList>
    </citation>
    <scope>NUCLEOTIDE SEQUENCE [LARGE SCALE GENOMIC DNA]</scope>
    <source>
        <strain evidence="16">Z6</strain>
    </source>
</reference>
<dbReference type="NCBIfam" id="TIGR02121">
    <property type="entry name" value="Na_Pro_sym"/>
    <property type="match status" value="1"/>
</dbReference>
<dbReference type="PROSITE" id="PS50283">
    <property type="entry name" value="NA_SOLUT_SYMP_3"/>
    <property type="match status" value="1"/>
</dbReference>
<evidence type="ECO:0000256" key="10">
    <source>
        <dbReference type="ARBA" id="ARBA00023136"/>
    </source>
</evidence>
<feature type="transmembrane region" description="Helical" evidence="14">
    <location>
        <begin position="190"/>
        <end position="210"/>
    </location>
</feature>
<keyword evidence="10 14" id="KW-0472">Membrane</keyword>
<evidence type="ECO:0000256" key="8">
    <source>
        <dbReference type="ARBA" id="ARBA00023053"/>
    </source>
</evidence>
<sequence>MIEIQTLVTFIIYFIFLMGVGIYFYKKTTNIEDYLLGGRGMGSWVTALSAQASDMSGWLLMGLPGAVYLGGGKESWIAIGLFIGTVLNWKFVAPRLRVYTGKTNSMTLASFFEDRFQDPTGLLRIISAIITLIFFTIYSSSGLVAAGKLFESMFSINYTVAVIVGAVVIVLYTFLGGFLAVCWTDLFQGILMFLAITVVPILAYNHVGGMEAINQAMSAKNISLSLIPEHSPPLMVIISTMAWGLGYFGQPHILARFMSIKSIKKLPEAMTIAIVWVLISLGGAVIVGLISIPMFPEIADAERVFIEMITEIFNPWIGGVLLAAILSAIMSTIDSQLLVSSSTLTEDFYDKIIKKDASEAELMHVGRICVLIISVIALFLALNPNNTVLGLVSYAWGGFGAAFGPVVLFALFSKKTSWKSALAGMIIGTIVLVIWKQVGLGAKMYEIVPGFIANTLTIIVMNFFFAEDNQDILDEFDQVVEVVKVGELLESGIEA</sequence>
<feature type="transmembrane region" description="Helical" evidence="14">
    <location>
        <begin position="312"/>
        <end position="333"/>
    </location>
</feature>
<comment type="subcellular location">
    <subcellularLocation>
        <location evidence="1 14">Cell membrane</location>
        <topology evidence="1 14">Multi-pass membrane protein</topology>
    </subcellularLocation>
</comment>
<name>A0A1C0ACA4_9FIRM</name>
<dbReference type="GO" id="GO:0005886">
    <property type="term" value="C:plasma membrane"/>
    <property type="evidence" value="ECO:0007669"/>
    <property type="project" value="UniProtKB-SubCell"/>
</dbReference>
<dbReference type="Pfam" id="PF00474">
    <property type="entry name" value="SSF"/>
    <property type="match status" value="1"/>
</dbReference>
<evidence type="ECO:0000256" key="13">
    <source>
        <dbReference type="RuleBase" id="RU362091"/>
    </source>
</evidence>
<comment type="function">
    <text evidence="14">Catalyzes the sodium-dependent uptake of extracellular L-proline.</text>
</comment>
<keyword evidence="11 14" id="KW-0739">Sodium transport</keyword>
<dbReference type="AlphaFoldDB" id="A0A1C0ACA4"/>
<keyword evidence="16" id="KW-1185">Reference proteome</keyword>
<gene>
    <name evidence="15" type="ORF">U472_01930</name>
</gene>
<organism evidence="15 16">
    <name type="scientific">Orenia metallireducens</name>
    <dbReference type="NCBI Taxonomy" id="1413210"/>
    <lineage>
        <taxon>Bacteria</taxon>
        <taxon>Bacillati</taxon>
        <taxon>Bacillota</taxon>
        <taxon>Clostridia</taxon>
        <taxon>Halanaerobiales</taxon>
        <taxon>Halobacteroidaceae</taxon>
        <taxon>Orenia</taxon>
    </lineage>
</organism>
<keyword evidence="9 14" id="KW-0406">Ion transport</keyword>
<evidence type="ECO:0000256" key="7">
    <source>
        <dbReference type="ARBA" id="ARBA00022989"/>
    </source>
</evidence>
<dbReference type="Proteomes" id="UP000093514">
    <property type="component" value="Unassembled WGS sequence"/>
</dbReference>
<reference evidence="15 16" key="2">
    <citation type="submission" date="2016-08" db="EMBL/GenBank/DDBJ databases">
        <title>Orenia metallireducens sp. nov. strain Z6, a Novel Metal-reducing Firmicute from the Deep Subsurface.</title>
        <authorList>
            <person name="Maxim B.I."/>
            <person name="Kenneth K."/>
            <person name="Flynn T.M."/>
            <person name="Oloughlin E.J."/>
            <person name="Locke R.A."/>
            <person name="Weber J.R."/>
            <person name="Egan S.M."/>
            <person name="Mackie R.I."/>
            <person name="Cann I.K."/>
        </authorList>
    </citation>
    <scope>NUCLEOTIDE SEQUENCE [LARGE SCALE GENOMIC DNA]</scope>
    <source>
        <strain evidence="15 16">Z6</strain>
    </source>
</reference>
<feature type="transmembrane region" description="Helical" evidence="14">
    <location>
        <begin position="364"/>
        <end position="382"/>
    </location>
</feature>
<dbReference type="Gene3D" id="1.20.1730.10">
    <property type="entry name" value="Sodium/glucose cotransporter"/>
    <property type="match status" value="1"/>
</dbReference>
<feature type="transmembrane region" description="Helical" evidence="14">
    <location>
        <begin position="269"/>
        <end position="292"/>
    </location>
</feature>
<dbReference type="OrthoDB" id="9810181at2"/>
<dbReference type="InterPro" id="IPR038377">
    <property type="entry name" value="Na/Glc_symporter_sf"/>
</dbReference>
<dbReference type="NCBIfam" id="TIGR00813">
    <property type="entry name" value="sss"/>
    <property type="match status" value="1"/>
</dbReference>
<dbReference type="GO" id="GO:0005298">
    <property type="term" value="F:proline:sodium symporter activity"/>
    <property type="evidence" value="ECO:0007669"/>
    <property type="project" value="UniProtKB-UniRule"/>
</dbReference>
<keyword evidence="8 14" id="KW-0915">Sodium</keyword>
<feature type="transmembrane region" description="Helical" evidence="14">
    <location>
        <begin position="121"/>
        <end position="138"/>
    </location>
</feature>
<keyword evidence="4 14" id="KW-1003">Cell membrane</keyword>
<evidence type="ECO:0000256" key="4">
    <source>
        <dbReference type="ARBA" id="ARBA00022475"/>
    </source>
</evidence>
<dbReference type="PANTHER" id="PTHR48086:SF3">
    <property type="entry name" value="SODIUM_PROLINE SYMPORTER"/>
    <property type="match status" value="1"/>
</dbReference>
<evidence type="ECO:0000313" key="15">
    <source>
        <dbReference type="EMBL" id="OCL27982.1"/>
    </source>
</evidence>
<dbReference type="GO" id="GO:0015193">
    <property type="term" value="F:L-proline transmembrane transporter activity"/>
    <property type="evidence" value="ECO:0007669"/>
    <property type="project" value="TreeGrafter"/>
</dbReference>
<evidence type="ECO:0000256" key="14">
    <source>
        <dbReference type="RuleBase" id="RU366012"/>
    </source>
</evidence>
<dbReference type="CDD" id="cd11475">
    <property type="entry name" value="SLC5sbd_PutP"/>
    <property type="match status" value="1"/>
</dbReference>
<dbReference type="RefSeq" id="WP_068714974.1">
    <property type="nucleotide sequence ID" value="NZ_LWDV01000006.1"/>
</dbReference>
<dbReference type="InterPro" id="IPR018212">
    <property type="entry name" value="Na/solute_symporter_CS"/>
</dbReference>
<feature type="transmembrane region" description="Helical" evidence="14">
    <location>
        <begin position="6"/>
        <end position="25"/>
    </location>
</feature>
<comment type="catalytic activity">
    <reaction evidence="12">
        <text>L-proline(in) + Na(+)(in) = L-proline(out) + Na(+)(out)</text>
        <dbReference type="Rhea" id="RHEA:28967"/>
        <dbReference type="ChEBI" id="CHEBI:29101"/>
        <dbReference type="ChEBI" id="CHEBI:60039"/>
    </reaction>
</comment>
<keyword evidence="7 14" id="KW-1133">Transmembrane helix</keyword>
<feature type="transmembrane region" description="Helical" evidence="14">
    <location>
        <begin position="45"/>
        <end position="69"/>
    </location>
</feature>
<keyword evidence="5 14" id="KW-0812">Transmembrane</keyword>
<dbReference type="PANTHER" id="PTHR48086">
    <property type="entry name" value="SODIUM/PROLINE SYMPORTER-RELATED"/>
    <property type="match status" value="1"/>
</dbReference>